<evidence type="ECO:0000256" key="7">
    <source>
        <dbReference type="ARBA" id="ARBA00078055"/>
    </source>
</evidence>
<evidence type="ECO:0000256" key="1">
    <source>
        <dbReference type="ARBA" id="ARBA00010021"/>
    </source>
</evidence>
<evidence type="ECO:0000259" key="10">
    <source>
        <dbReference type="Pfam" id="PF20695"/>
    </source>
</evidence>
<comment type="catalytic activity">
    <reaction evidence="4">
        <text>4-hydroxybenzoate + H(+) = phenol + CO2</text>
        <dbReference type="Rhea" id="RHEA:10876"/>
        <dbReference type="ChEBI" id="CHEBI:15378"/>
        <dbReference type="ChEBI" id="CHEBI:15882"/>
        <dbReference type="ChEBI" id="CHEBI:16526"/>
        <dbReference type="ChEBI" id="CHEBI:17879"/>
        <dbReference type="EC" id="4.1.1.61"/>
    </reaction>
</comment>
<dbReference type="SUPFAM" id="SSF143968">
    <property type="entry name" value="UbiD C-terminal domain-like"/>
    <property type="match status" value="1"/>
</dbReference>
<dbReference type="AlphaFoldDB" id="A0A9X1XAV2"/>
<evidence type="ECO:0000256" key="4">
    <source>
        <dbReference type="ARBA" id="ARBA00052687"/>
    </source>
</evidence>
<reference evidence="12" key="1">
    <citation type="submission" date="2021-09" db="EMBL/GenBank/DDBJ databases">
        <title>Genome analysis of Fictibacillus sp. KIGAM418 isolated from marine sediment.</title>
        <authorList>
            <person name="Seo M.-J."/>
            <person name="Cho E.-S."/>
            <person name="Hwang C.Y."/>
        </authorList>
    </citation>
    <scope>NUCLEOTIDE SEQUENCE</scope>
    <source>
        <strain evidence="12">KIGAM418</strain>
    </source>
</reference>
<sequence>MKARTFRTWLAHLESTGRLVAIDKKVSLEYEIAAVAKKLDGKKAVYFSNIENYGMPVVSGICSTRDDFAEALETDQYGIIPKFTEAVASPKACRKVSNQDAPVKENIITENIDLLKTFPIPVHHEMDSGNYITAGLFITRDPVTRKQNVSIHRLQISGKDKLGVLLLPRHTFHLYKQAEEEGRALECAIVIGVDPVTLLASQASTPFGIDELEIASALRSEPLETVRCETVDIDVPAYAEIVLEGKILPHIREPEGPFGEFPKYYGPRSDKEIVQLTAVSHRKDPIFYTIIPAGYEHLLLGGIPREASLIQSVRQTVPSAVAVHMSPGGTCRYHAVVSIKKRNKGEAKNAILAAFANSFDIKHVVVVDEEVDIFNMEEVEWAIATRFQVDKDLVVVEGAQGSKLDPSTNDGFGSKTGFDCTVPLNSEPMRYKRISIPGYANMDIQEYLNETSSGVNPEHLEYGNRRNDSLIS</sequence>
<feature type="domain" description="3-octaprenyl-4-hydroxybenzoate carboxy-lyase-like C-terminal" evidence="11">
    <location>
        <begin position="300"/>
        <end position="420"/>
    </location>
</feature>
<dbReference type="Pfam" id="PF20695">
    <property type="entry name" value="UbiD_N"/>
    <property type="match status" value="1"/>
</dbReference>
<evidence type="ECO:0000313" key="13">
    <source>
        <dbReference type="Proteomes" id="UP001139011"/>
    </source>
</evidence>
<dbReference type="PANTHER" id="PTHR30108">
    <property type="entry name" value="3-OCTAPRENYL-4-HYDROXYBENZOATE CARBOXY-LYASE-RELATED"/>
    <property type="match status" value="1"/>
</dbReference>
<dbReference type="GO" id="GO:0006744">
    <property type="term" value="P:ubiquinone biosynthetic process"/>
    <property type="evidence" value="ECO:0007669"/>
    <property type="project" value="TreeGrafter"/>
</dbReference>
<keyword evidence="3" id="KW-0058">Aromatic hydrocarbons catabolism</keyword>
<dbReference type="RefSeq" id="WP_248252840.1">
    <property type="nucleotide sequence ID" value="NZ_JAIWJX010000002.1"/>
</dbReference>
<evidence type="ECO:0000256" key="5">
    <source>
        <dbReference type="ARBA" id="ARBA00066414"/>
    </source>
</evidence>
<dbReference type="GO" id="GO:0005829">
    <property type="term" value="C:cytosol"/>
    <property type="evidence" value="ECO:0007669"/>
    <property type="project" value="TreeGrafter"/>
</dbReference>
<dbReference type="Pfam" id="PF01977">
    <property type="entry name" value="UbiD"/>
    <property type="match status" value="1"/>
</dbReference>
<evidence type="ECO:0000256" key="3">
    <source>
        <dbReference type="ARBA" id="ARBA00022797"/>
    </source>
</evidence>
<accession>A0A9X1XAV2</accession>
<feature type="domain" description="3-octaprenyl-4-hydroxybenzoate carboxy-lyase-like Rift-related" evidence="9">
    <location>
        <begin position="94"/>
        <end position="293"/>
    </location>
</feature>
<dbReference type="EMBL" id="JAIWJX010000002">
    <property type="protein sequence ID" value="MCK6257331.1"/>
    <property type="molecule type" value="Genomic_DNA"/>
</dbReference>
<keyword evidence="2" id="KW-0216">Detoxification</keyword>
<evidence type="ECO:0000256" key="6">
    <source>
        <dbReference type="ARBA" id="ARBA00072018"/>
    </source>
</evidence>
<dbReference type="NCBIfam" id="TIGR00148">
    <property type="entry name" value="UbiD family decarboxylase"/>
    <property type="match status" value="1"/>
</dbReference>
<dbReference type="Pfam" id="PF20696">
    <property type="entry name" value="UbiD_C"/>
    <property type="match status" value="1"/>
</dbReference>
<proteinExistence type="inferred from homology"/>
<protein>
    <recommendedName>
        <fullName evidence="6">Phenolic acid decarboxylase</fullName>
        <ecNumber evidence="5">4.1.1.61</ecNumber>
    </recommendedName>
    <alternativeName>
        <fullName evidence="7">4-hydroxybenzoate decarboxylase</fullName>
    </alternativeName>
    <alternativeName>
        <fullName evidence="8">Phenolic acid decarboxylase subunit C</fullName>
    </alternativeName>
</protein>
<evidence type="ECO:0000259" key="11">
    <source>
        <dbReference type="Pfam" id="PF20696"/>
    </source>
</evidence>
<feature type="domain" description="3-octaprenyl-4-hydroxybenzoate carboxy-lyase-like N-terminal" evidence="10">
    <location>
        <begin position="10"/>
        <end position="86"/>
    </location>
</feature>
<dbReference type="InterPro" id="IPR048304">
    <property type="entry name" value="UbiD_Rift_dom"/>
</dbReference>
<evidence type="ECO:0000256" key="2">
    <source>
        <dbReference type="ARBA" id="ARBA00022575"/>
    </source>
</evidence>
<gene>
    <name evidence="12" type="ORF">LCY76_12060</name>
</gene>
<dbReference type="Gene3D" id="3.40.1670.10">
    <property type="entry name" value="UbiD C-terminal domain-like"/>
    <property type="match status" value="1"/>
</dbReference>
<evidence type="ECO:0000256" key="8">
    <source>
        <dbReference type="ARBA" id="ARBA00079372"/>
    </source>
</evidence>
<name>A0A9X1XAV2_9BACL</name>
<comment type="similarity">
    <text evidence="1">Belongs to the UbiD family.</text>
</comment>
<dbReference type="Proteomes" id="UP001139011">
    <property type="component" value="Unassembled WGS sequence"/>
</dbReference>
<keyword evidence="13" id="KW-1185">Reference proteome</keyword>
<comment type="caution">
    <text evidence="12">The sequence shown here is derived from an EMBL/GenBank/DDBJ whole genome shotgun (WGS) entry which is preliminary data.</text>
</comment>
<dbReference type="InterPro" id="IPR049383">
    <property type="entry name" value="UbiD-like_N"/>
</dbReference>
<evidence type="ECO:0000259" key="9">
    <source>
        <dbReference type="Pfam" id="PF01977"/>
    </source>
</evidence>
<evidence type="ECO:0000313" key="12">
    <source>
        <dbReference type="EMBL" id="MCK6257331.1"/>
    </source>
</evidence>
<dbReference type="GO" id="GO:0009636">
    <property type="term" value="P:response to toxic substance"/>
    <property type="evidence" value="ECO:0007669"/>
    <property type="project" value="UniProtKB-KW"/>
</dbReference>
<dbReference type="FunFam" id="3.40.1670.10:FF:000003">
    <property type="entry name" value="Phenolic acid decarboxylase"/>
    <property type="match status" value="1"/>
</dbReference>
<dbReference type="GO" id="GO:0018799">
    <property type="term" value="F:4-hydroxybenzoate decarboxylase activity"/>
    <property type="evidence" value="ECO:0007669"/>
    <property type="project" value="UniProtKB-EC"/>
</dbReference>
<dbReference type="GO" id="GO:0008694">
    <property type="term" value="F:4-hydroxy-3-polyprenylbenzoate decarboxylase activity"/>
    <property type="evidence" value="ECO:0007669"/>
    <property type="project" value="TreeGrafter"/>
</dbReference>
<dbReference type="SUPFAM" id="SSF50475">
    <property type="entry name" value="FMN-binding split barrel"/>
    <property type="match status" value="1"/>
</dbReference>
<dbReference type="InterPro" id="IPR049381">
    <property type="entry name" value="UbiD-like_C"/>
</dbReference>
<dbReference type="InterPro" id="IPR002830">
    <property type="entry name" value="UbiD"/>
</dbReference>
<dbReference type="EC" id="4.1.1.61" evidence="5"/>
<dbReference type="PANTHER" id="PTHR30108:SF17">
    <property type="entry name" value="FERULIC ACID DECARBOXYLASE 1"/>
    <property type="match status" value="1"/>
</dbReference>
<organism evidence="12 13">
    <name type="scientific">Fictibacillus marinisediminis</name>
    <dbReference type="NCBI Taxonomy" id="2878389"/>
    <lineage>
        <taxon>Bacteria</taxon>
        <taxon>Bacillati</taxon>
        <taxon>Bacillota</taxon>
        <taxon>Bacilli</taxon>
        <taxon>Bacillales</taxon>
        <taxon>Fictibacillaceae</taxon>
        <taxon>Fictibacillus</taxon>
    </lineage>
</organism>